<dbReference type="GO" id="GO:0030313">
    <property type="term" value="C:cell envelope"/>
    <property type="evidence" value="ECO:0007669"/>
    <property type="project" value="UniProtKB-SubCell"/>
</dbReference>
<feature type="domain" description="Periplasmic binding protein" evidence="5">
    <location>
        <begin position="31"/>
        <end position="276"/>
    </location>
</feature>
<dbReference type="SUPFAM" id="SSF53822">
    <property type="entry name" value="Periplasmic binding protein-like I"/>
    <property type="match status" value="1"/>
</dbReference>
<dbReference type="AlphaFoldDB" id="A0A6I4L4L7"/>
<dbReference type="PANTHER" id="PTHR46847:SF1">
    <property type="entry name" value="D-ALLOSE-BINDING PERIPLASMIC PROTEIN-RELATED"/>
    <property type="match status" value="1"/>
</dbReference>
<evidence type="ECO:0000313" key="7">
    <source>
        <dbReference type="Proteomes" id="UP000429555"/>
    </source>
</evidence>
<evidence type="ECO:0000313" key="6">
    <source>
        <dbReference type="EMBL" id="MVW76913.1"/>
    </source>
</evidence>
<keyword evidence="3 4" id="KW-0732">Signal</keyword>
<evidence type="ECO:0000256" key="3">
    <source>
        <dbReference type="ARBA" id="ARBA00022729"/>
    </source>
</evidence>
<evidence type="ECO:0000256" key="4">
    <source>
        <dbReference type="SAM" id="SignalP"/>
    </source>
</evidence>
<sequence>MSIRPRCCHLLKGLALCCLALPVYAAECLGVVPAGDTAFWRQVEIGAQQAARELDVRLYLRGPLREGGVDAQLQVIELLLGQGCKALVIAPAGEAIAPRVRQLQAGGIPTLYMDRSLGEQAPLGLVATDNFAAGYLAGEHMALLLQGRGQVALLRLQQDVHSTSERERGFRQGAEAGGLQVLVDRYVGDDSQLVVEALGEQLEQLDGLFTPNSTSSRAALAAMRRLRKAGQRVHIGFDGDEVLLEALRLGDMHALLVQQPRVIGYQSVVLAHQAMQAGMTGPPVHTLLPARLITRANMLDLYETLRDGPQAP</sequence>
<feature type="signal peptide" evidence="4">
    <location>
        <begin position="1"/>
        <end position="25"/>
    </location>
</feature>
<accession>A0A6I4L4L7</accession>
<protein>
    <submittedName>
        <fullName evidence="6">Substrate-binding domain-containing protein</fullName>
    </submittedName>
</protein>
<evidence type="ECO:0000256" key="2">
    <source>
        <dbReference type="ARBA" id="ARBA00007639"/>
    </source>
</evidence>
<dbReference type="RefSeq" id="WP_160347577.1">
    <property type="nucleotide sequence ID" value="NZ_WKJZ01000003.1"/>
</dbReference>
<dbReference type="EMBL" id="WKJZ01000003">
    <property type="protein sequence ID" value="MVW76913.1"/>
    <property type="molecule type" value="Genomic_DNA"/>
</dbReference>
<comment type="similarity">
    <text evidence="2">Belongs to the bacterial solute-binding protein 2 family.</text>
</comment>
<gene>
    <name evidence="6" type="ORF">GJV18_16440</name>
</gene>
<keyword evidence="7" id="KW-1185">Reference proteome</keyword>
<dbReference type="GO" id="GO:0055085">
    <property type="term" value="P:transmembrane transport"/>
    <property type="evidence" value="ECO:0007669"/>
    <property type="project" value="UniProtKB-ARBA"/>
</dbReference>
<proteinExistence type="inferred from homology"/>
<dbReference type="InterPro" id="IPR025997">
    <property type="entry name" value="SBP_2_dom"/>
</dbReference>
<name>A0A6I4L4L7_9PSED</name>
<dbReference type="Gene3D" id="3.40.50.2300">
    <property type="match status" value="2"/>
</dbReference>
<dbReference type="PANTHER" id="PTHR46847">
    <property type="entry name" value="D-ALLOSE-BINDING PERIPLASMIC PROTEIN-RELATED"/>
    <property type="match status" value="1"/>
</dbReference>
<evidence type="ECO:0000259" key="5">
    <source>
        <dbReference type="Pfam" id="PF13407"/>
    </source>
</evidence>
<organism evidence="6 7">
    <name type="scientific">Pseudomonas xionganensis</name>
    <dbReference type="NCBI Taxonomy" id="2654845"/>
    <lineage>
        <taxon>Bacteria</taxon>
        <taxon>Pseudomonadati</taxon>
        <taxon>Pseudomonadota</taxon>
        <taxon>Gammaproteobacteria</taxon>
        <taxon>Pseudomonadales</taxon>
        <taxon>Pseudomonadaceae</taxon>
        <taxon>Pseudomonas</taxon>
    </lineage>
</organism>
<comment type="caution">
    <text evidence="6">The sequence shown here is derived from an EMBL/GenBank/DDBJ whole genome shotgun (WGS) entry which is preliminary data.</text>
</comment>
<reference evidence="6 7" key="1">
    <citation type="submission" date="2019-11" db="EMBL/GenBank/DDBJ databases">
        <title>Pseudomonas flavidum sp. nov., isolated from Baiyang Lake.</title>
        <authorList>
            <person name="Zhao Y."/>
        </authorList>
    </citation>
    <scope>NUCLEOTIDE SEQUENCE [LARGE SCALE GENOMIC DNA]</scope>
    <source>
        <strain evidence="7">R-22-3 w-18</strain>
    </source>
</reference>
<dbReference type="GO" id="GO:0030246">
    <property type="term" value="F:carbohydrate binding"/>
    <property type="evidence" value="ECO:0007669"/>
    <property type="project" value="UniProtKB-ARBA"/>
</dbReference>
<dbReference type="Proteomes" id="UP000429555">
    <property type="component" value="Unassembled WGS sequence"/>
</dbReference>
<feature type="chain" id="PRO_5026087774" evidence="4">
    <location>
        <begin position="26"/>
        <end position="312"/>
    </location>
</feature>
<dbReference type="Pfam" id="PF13407">
    <property type="entry name" value="Peripla_BP_4"/>
    <property type="match status" value="1"/>
</dbReference>
<evidence type="ECO:0000256" key="1">
    <source>
        <dbReference type="ARBA" id="ARBA00004196"/>
    </source>
</evidence>
<comment type="subcellular location">
    <subcellularLocation>
        <location evidence="1">Cell envelope</location>
    </subcellularLocation>
</comment>
<dbReference type="InterPro" id="IPR028082">
    <property type="entry name" value="Peripla_BP_I"/>
</dbReference>